<organism evidence="2 3">
    <name type="scientific">Ornithinibacillus xuwenensis</name>
    <dbReference type="NCBI Taxonomy" id="3144668"/>
    <lineage>
        <taxon>Bacteria</taxon>
        <taxon>Bacillati</taxon>
        <taxon>Bacillota</taxon>
        <taxon>Bacilli</taxon>
        <taxon>Bacillales</taxon>
        <taxon>Bacillaceae</taxon>
        <taxon>Ornithinibacillus</taxon>
    </lineage>
</organism>
<evidence type="ECO:0000259" key="1">
    <source>
        <dbReference type="Pfam" id="PF00462"/>
    </source>
</evidence>
<evidence type="ECO:0000313" key="2">
    <source>
        <dbReference type="EMBL" id="MEN2767990.1"/>
    </source>
</evidence>
<proteinExistence type="predicted"/>
<sequence>MNNEITLYTTTMCPVCNMVREFLTNMNADYKEVNVDLNPLAMIKLIAKTRKLSVPQINVRDEWIFGFDPVRMIEVLNTKAN</sequence>
<dbReference type="Pfam" id="PF00462">
    <property type="entry name" value="Glutaredoxin"/>
    <property type="match status" value="1"/>
</dbReference>
<dbReference type="Gene3D" id="3.40.30.10">
    <property type="entry name" value="Glutaredoxin"/>
    <property type="match status" value="1"/>
</dbReference>
<evidence type="ECO:0000313" key="3">
    <source>
        <dbReference type="Proteomes" id="UP001444625"/>
    </source>
</evidence>
<dbReference type="PROSITE" id="PS51354">
    <property type="entry name" value="GLUTAREDOXIN_2"/>
    <property type="match status" value="1"/>
</dbReference>
<dbReference type="SUPFAM" id="SSF52833">
    <property type="entry name" value="Thioredoxin-like"/>
    <property type="match status" value="1"/>
</dbReference>
<dbReference type="InterPro" id="IPR051548">
    <property type="entry name" value="Grx-like_ET"/>
</dbReference>
<dbReference type="PANTHER" id="PTHR34386:SF1">
    <property type="entry name" value="GLUTAREDOXIN-LIKE PROTEIN NRDH"/>
    <property type="match status" value="1"/>
</dbReference>
<gene>
    <name evidence="2" type="ORF">ABC228_12375</name>
</gene>
<comment type="caution">
    <text evidence="2">The sequence shown here is derived from an EMBL/GenBank/DDBJ whole genome shotgun (WGS) entry which is preliminary data.</text>
</comment>
<feature type="domain" description="Glutaredoxin" evidence="1">
    <location>
        <begin position="5"/>
        <end position="64"/>
    </location>
</feature>
<reference evidence="2 3" key="1">
    <citation type="submission" date="2024-05" db="EMBL/GenBank/DDBJ databases">
        <authorList>
            <person name="Haq I."/>
            <person name="Ullah Z."/>
            <person name="Ahmad R."/>
            <person name="Li M."/>
            <person name="Tong Y."/>
        </authorList>
    </citation>
    <scope>NUCLEOTIDE SEQUENCE [LARGE SCALE GENOMIC DNA]</scope>
    <source>
        <strain evidence="2 3">16A2E</strain>
    </source>
</reference>
<dbReference type="PANTHER" id="PTHR34386">
    <property type="entry name" value="GLUTAREDOXIN"/>
    <property type="match status" value="1"/>
</dbReference>
<dbReference type="Proteomes" id="UP001444625">
    <property type="component" value="Unassembled WGS sequence"/>
</dbReference>
<accession>A0ABU9XI57</accession>
<name>A0ABU9XI57_9BACI</name>
<keyword evidence="3" id="KW-1185">Reference proteome</keyword>
<dbReference type="InterPro" id="IPR002109">
    <property type="entry name" value="Glutaredoxin"/>
</dbReference>
<protein>
    <submittedName>
        <fullName evidence="2">Glutaredoxin family protein</fullName>
    </submittedName>
</protein>
<dbReference type="InterPro" id="IPR036249">
    <property type="entry name" value="Thioredoxin-like_sf"/>
</dbReference>
<dbReference type="CDD" id="cd02976">
    <property type="entry name" value="NrdH"/>
    <property type="match status" value="1"/>
</dbReference>
<dbReference type="RefSeq" id="WP_345825454.1">
    <property type="nucleotide sequence ID" value="NZ_JBDIML010000003.1"/>
</dbReference>
<dbReference type="EMBL" id="JBDIML010000003">
    <property type="protein sequence ID" value="MEN2767990.1"/>
    <property type="molecule type" value="Genomic_DNA"/>
</dbReference>